<evidence type="ECO:0000313" key="5">
    <source>
        <dbReference type="EMBL" id="KAF5749711.1"/>
    </source>
</evidence>
<dbReference type="Pfam" id="PF17123">
    <property type="entry name" value="zf-RING_11"/>
    <property type="match status" value="1"/>
</dbReference>
<evidence type="ECO:0000256" key="1">
    <source>
        <dbReference type="PROSITE-ProRule" id="PRU00175"/>
    </source>
</evidence>
<dbReference type="InterPro" id="IPR051266">
    <property type="entry name" value="CLCR"/>
</dbReference>
<gene>
    <name evidence="5" type="ORF">HS088_TW03G00036</name>
</gene>
<feature type="compositionally biased region" description="Polar residues" evidence="2">
    <location>
        <begin position="80"/>
        <end position="95"/>
    </location>
</feature>
<keyword evidence="6" id="KW-1185">Reference proteome</keyword>
<dbReference type="PANTHER" id="PTHR10579">
    <property type="entry name" value="CALCIUM-ACTIVATED CHLORIDE CHANNEL REGULATOR"/>
    <property type="match status" value="1"/>
</dbReference>
<dbReference type="InterPro" id="IPR001841">
    <property type="entry name" value="Znf_RING"/>
</dbReference>
<comment type="caution">
    <text evidence="5">The sequence shown here is derived from an EMBL/GenBank/DDBJ whole genome shotgun (WGS) entry which is preliminary data.</text>
</comment>
<dbReference type="InterPro" id="IPR013087">
    <property type="entry name" value="Znf_C2H2_type"/>
</dbReference>
<dbReference type="Gene3D" id="3.40.50.410">
    <property type="entry name" value="von Willebrand factor, type A domain"/>
    <property type="match status" value="1"/>
</dbReference>
<dbReference type="PROSITE" id="PS50089">
    <property type="entry name" value="ZF_RING_2"/>
    <property type="match status" value="1"/>
</dbReference>
<evidence type="ECO:0000259" key="4">
    <source>
        <dbReference type="PROSITE" id="PS50234"/>
    </source>
</evidence>
<dbReference type="InterPro" id="IPR057427">
    <property type="entry name" value="WAV3_C"/>
</dbReference>
<dbReference type="InParanoid" id="A0A7J7DTT9"/>
<feature type="region of interest" description="Disordered" evidence="2">
    <location>
        <begin position="13"/>
        <end position="118"/>
    </location>
</feature>
<evidence type="ECO:0000256" key="2">
    <source>
        <dbReference type="SAM" id="MobiDB-lite"/>
    </source>
</evidence>
<feature type="domain" description="VWFA" evidence="4">
    <location>
        <begin position="311"/>
        <end position="458"/>
    </location>
</feature>
<proteinExistence type="predicted"/>
<feature type="compositionally biased region" description="Polar residues" evidence="2">
    <location>
        <begin position="43"/>
        <end position="56"/>
    </location>
</feature>
<organism evidence="5 6">
    <name type="scientific">Tripterygium wilfordii</name>
    <name type="common">Thunder God vine</name>
    <dbReference type="NCBI Taxonomy" id="458696"/>
    <lineage>
        <taxon>Eukaryota</taxon>
        <taxon>Viridiplantae</taxon>
        <taxon>Streptophyta</taxon>
        <taxon>Embryophyta</taxon>
        <taxon>Tracheophyta</taxon>
        <taxon>Spermatophyta</taxon>
        <taxon>Magnoliopsida</taxon>
        <taxon>eudicotyledons</taxon>
        <taxon>Gunneridae</taxon>
        <taxon>Pentapetalae</taxon>
        <taxon>rosids</taxon>
        <taxon>fabids</taxon>
        <taxon>Celastrales</taxon>
        <taxon>Celastraceae</taxon>
        <taxon>Tripterygium</taxon>
    </lineage>
</organism>
<feature type="domain" description="RING-type" evidence="3">
    <location>
        <begin position="129"/>
        <end position="174"/>
    </location>
</feature>
<dbReference type="Gene3D" id="3.30.40.10">
    <property type="entry name" value="Zinc/RING finger domain, C3HC4 (zinc finger)"/>
    <property type="match status" value="1"/>
</dbReference>
<dbReference type="PROSITE" id="PS00028">
    <property type="entry name" value="ZINC_FINGER_C2H2_1"/>
    <property type="match status" value="1"/>
</dbReference>
<dbReference type="EMBL" id="JAAARO010000003">
    <property type="protein sequence ID" value="KAF5749711.1"/>
    <property type="molecule type" value="Genomic_DNA"/>
</dbReference>
<dbReference type="InterPro" id="IPR002035">
    <property type="entry name" value="VWF_A"/>
</dbReference>
<name>A0A7J7DTT9_TRIWF</name>
<dbReference type="Proteomes" id="UP000593562">
    <property type="component" value="Unassembled WGS sequence"/>
</dbReference>
<dbReference type="OrthoDB" id="687730at2759"/>
<evidence type="ECO:0000259" key="3">
    <source>
        <dbReference type="PROSITE" id="PS50089"/>
    </source>
</evidence>
<keyword evidence="1" id="KW-0479">Metal-binding</keyword>
<dbReference type="Pfam" id="PF25243">
    <property type="entry name" value="WAV3_C"/>
    <property type="match status" value="1"/>
</dbReference>
<dbReference type="SUPFAM" id="SSF57850">
    <property type="entry name" value="RING/U-box"/>
    <property type="match status" value="1"/>
</dbReference>
<feature type="compositionally biased region" description="Low complexity" evidence="2">
    <location>
        <begin position="106"/>
        <end position="118"/>
    </location>
</feature>
<dbReference type="PROSITE" id="PS50234">
    <property type="entry name" value="VWFA"/>
    <property type="match status" value="1"/>
</dbReference>
<dbReference type="InterPro" id="IPR013083">
    <property type="entry name" value="Znf_RING/FYVE/PHD"/>
</dbReference>
<dbReference type="SMART" id="SM00327">
    <property type="entry name" value="VWA"/>
    <property type="match status" value="1"/>
</dbReference>
<dbReference type="GO" id="GO:0008270">
    <property type="term" value="F:zinc ion binding"/>
    <property type="evidence" value="ECO:0007669"/>
    <property type="project" value="UniProtKB-KW"/>
</dbReference>
<keyword evidence="1" id="KW-0863">Zinc-finger</keyword>
<protein>
    <recommendedName>
        <fullName evidence="7">Zinc finger family protein</fullName>
    </recommendedName>
</protein>
<dbReference type="SMART" id="SM00184">
    <property type="entry name" value="RING"/>
    <property type="match status" value="1"/>
</dbReference>
<feature type="region of interest" description="Disordered" evidence="2">
    <location>
        <begin position="648"/>
        <end position="680"/>
    </location>
</feature>
<accession>A0A7J7DTT9</accession>
<dbReference type="Pfam" id="PF13519">
    <property type="entry name" value="VWA_2"/>
    <property type="match status" value="1"/>
</dbReference>
<evidence type="ECO:0008006" key="7">
    <source>
        <dbReference type="Google" id="ProtNLM"/>
    </source>
</evidence>
<evidence type="ECO:0000313" key="6">
    <source>
        <dbReference type="Proteomes" id="UP000593562"/>
    </source>
</evidence>
<dbReference type="InterPro" id="IPR036465">
    <property type="entry name" value="vWFA_dom_sf"/>
</dbReference>
<dbReference type="AlphaFoldDB" id="A0A7J7DTT9"/>
<dbReference type="PANTHER" id="PTHR10579:SF59">
    <property type="entry name" value="E3 UBIQUITIN-PROTEIN LIGASE EDA40-RELATED"/>
    <property type="match status" value="1"/>
</dbReference>
<dbReference type="SUPFAM" id="SSF53300">
    <property type="entry name" value="vWA-like"/>
    <property type="match status" value="1"/>
</dbReference>
<keyword evidence="1" id="KW-0862">Zinc</keyword>
<feature type="compositionally biased region" description="Low complexity" evidence="2">
    <location>
        <begin position="64"/>
        <end position="79"/>
    </location>
</feature>
<sequence length="711" mass="78531">MVTGWRRVFCTSIPNDRDKQQPQQQQQQCNKSPRFTSKFGFFSNPSTPRFQSQPVSRPTLRCRTTATAASTTTSTPTSSLPNSPKLQCKTESTNGKKTKSPRLFYSSNPSSPKSPSSFSLLKPSFRNRCGVCLQSVKTGQGMAIFTAECSHTFHFPCISSHVTSQQLLVCPVCSSHWQELPLLALHGKVHKTEPKQELRELVKTKNLRVYDDDEPLRSPSPGYLINPIPESNENDDGEENAEFQGFYVNPTQLASPKKISNHEIGRNIELSLLQESAVLATDKSSQTYVVVLKVKAPPCPEACGTRRPPTDLVTLLDVSGSTIGEKLQMMKRAMKLVISSLASTDRLSIIAFSANSKRLLPLRRMTADGRRSARRIVEAMSSTGQGGMSVNDALRKAAKVLEDRRERNSVASIMILSNGQEDRSHTKSVPYSRSSSLVVSSTRFGPLEIPVHAVCFGDGGEYGHPPPQDPLSKCISGLLNVVVQDLRLRLGFVSDSTPAKMAAVYSIAGRPASLKPGSVRLGDLYAEEDRELLIELKVPASSAGPHYFLSVRSSFVDPSSQEQICPKEQVLLVPRPQTARSSSPSIQRLRNLHLTTRAIAEARRLIEHNDLSGASHLLSSARALLMKSSDSSASFYVRGLEAELVELQRRRQQPPPQQQQRHRGSGQMEEKSEPLTPTSAWRAAERLAKVAIMRKHMNRVSDLHGFENARF</sequence>
<reference evidence="5 6" key="1">
    <citation type="journal article" date="2020" name="Nat. Commun.">
        <title>Genome of Tripterygium wilfordii and identification of cytochrome P450 involved in triptolide biosynthesis.</title>
        <authorList>
            <person name="Tu L."/>
            <person name="Su P."/>
            <person name="Zhang Z."/>
            <person name="Gao L."/>
            <person name="Wang J."/>
            <person name="Hu T."/>
            <person name="Zhou J."/>
            <person name="Zhang Y."/>
            <person name="Zhao Y."/>
            <person name="Liu Y."/>
            <person name="Song Y."/>
            <person name="Tong Y."/>
            <person name="Lu Y."/>
            <person name="Yang J."/>
            <person name="Xu C."/>
            <person name="Jia M."/>
            <person name="Peters R.J."/>
            <person name="Huang L."/>
            <person name="Gao W."/>
        </authorList>
    </citation>
    <scope>NUCLEOTIDE SEQUENCE [LARGE SCALE GENOMIC DNA]</scope>
    <source>
        <strain evidence="6">cv. XIE 37</strain>
        <tissue evidence="5">Leaf</tissue>
    </source>
</reference>